<comment type="caution">
    <text evidence="2">The sequence shown here is derived from an EMBL/GenBank/DDBJ whole genome shotgun (WGS) entry which is preliminary data.</text>
</comment>
<name>A0A840G0I3_9BURK</name>
<dbReference type="Proteomes" id="UP000524450">
    <property type="component" value="Unassembled WGS sequence"/>
</dbReference>
<evidence type="ECO:0000313" key="3">
    <source>
        <dbReference type="Proteomes" id="UP000524450"/>
    </source>
</evidence>
<feature type="region of interest" description="Disordered" evidence="1">
    <location>
        <begin position="89"/>
        <end position="110"/>
    </location>
</feature>
<accession>A0A840G0I3</accession>
<evidence type="ECO:0000313" key="2">
    <source>
        <dbReference type="EMBL" id="MBB4225994.1"/>
    </source>
</evidence>
<dbReference type="RefSeq" id="WP_184642688.1">
    <property type="nucleotide sequence ID" value="NZ_JACIFZ010000018.1"/>
</dbReference>
<dbReference type="AlphaFoldDB" id="A0A840G0I3"/>
<organism evidence="2 3">
    <name type="scientific">Variovorax guangxiensis</name>
    <dbReference type="NCBI Taxonomy" id="1775474"/>
    <lineage>
        <taxon>Bacteria</taxon>
        <taxon>Pseudomonadati</taxon>
        <taxon>Pseudomonadota</taxon>
        <taxon>Betaproteobacteria</taxon>
        <taxon>Burkholderiales</taxon>
        <taxon>Comamonadaceae</taxon>
        <taxon>Variovorax</taxon>
    </lineage>
</organism>
<protein>
    <submittedName>
        <fullName evidence="2">Uncharacterized protein</fullName>
    </submittedName>
</protein>
<reference evidence="2 3" key="1">
    <citation type="submission" date="2020-08" db="EMBL/GenBank/DDBJ databases">
        <title>Genomic Encyclopedia of Type Strains, Phase IV (KMG-V): Genome sequencing to study the core and pangenomes of soil and plant-associated prokaryotes.</title>
        <authorList>
            <person name="Whitman W."/>
        </authorList>
    </citation>
    <scope>NUCLEOTIDE SEQUENCE [LARGE SCALE GENOMIC DNA]</scope>
    <source>
        <strain evidence="2 3">34/80</strain>
    </source>
</reference>
<sequence>MSAAQHGPASGARSTRADVRNPMLKIPEVREAFNALPAEAREALVKMLRGVSRACRESAAHAYRTHKPPMYTYWQGLAVNARHLALAGRSQTQEGANQSSGRSTKPNQQRRSIEGVCALAGLVGYDVPAADAALLTDEQLRELEVWAERTHLRASDNPVRVPPKPRWLLGLPWQGPEDTWGNGPTLVDCAAIAREAKAVGGAK</sequence>
<dbReference type="EMBL" id="JACIFZ010000018">
    <property type="protein sequence ID" value="MBB4225994.1"/>
    <property type="molecule type" value="Genomic_DNA"/>
</dbReference>
<gene>
    <name evidence="2" type="ORF">GGD71_006807</name>
</gene>
<proteinExistence type="predicted"/>
<evidence type="ECO:0000256" key="1">
    <source>
        <dbReference type="SAM" id="MobiDB-lite"/>
    </source>
</evidence>